<proteinExistence type="predicted"/>
<evidence type="ECO:0000313" key="2">
    <source>
        <dbReference type="Proteomes" id="UP001172082"/>
    </source>
</evidence>
<accession>A0ABT8KH44</accession>
<dbReference type="SUPFAM" id="SSF52266">
    <property type="entry name" value="SGNH hydrolase"/>
    <property type="match status" value="1"/>
</dbReference>
<gene>
    <name evidence="1" type="ORF">QQ008_01635</name>
</gene>
<dbReference type="InterPro" id="IPR036514">
    <property type="entry name" value="SGNH_hydro_sf"/>
</dbReference>
<dbReference type="Proteomes" id="UP001172082">
    <property type="component" value="Unassembled WGS sequence"/>
</dbReference>
<organism evidence="1 2">
    <name type="scientific">Splendidivirga corallicola</name>
    <dbReference type="NCBI Taxonomy" id="3051826"/>
    <lineage>
        <taxon>Bacteria</taxon>
        <taxon>Pseudomonadati</taxon>
        <taxon>Bacteroidota</taxon>
        <taxon>Cytophagia</taxon>
        <taxon>Cytophagales</taxon>
        <taxon>Splendidivirgaceae</taxon>
        <taxon>Splendidivirga</taxon>
    </lineage>
</organism>
<protein>
    <recommendedName>
        <fullName evidence="3">SGNH/GDSL hydrolase family protein</fullName>
    </recommendedName>
</protein>
<reference evidence="1" key="1">
    <citation type="submission" date="2023-06" db="EMBL/GenBank/DDBJ databases">
        <title>Genomic of Parafulvivirga corallium.</title>
        <authorList>
            <person name="Wang G."/>
        </authorList>
    </citation>
    <scope>NUCLEOTIDE SEQUENCE</scope>
    <source>
        <strain evidence="1">BMA10</strain>
    </source>
</reference>
<dbReference type="EMBL" id="JAUJEA010000001">
    <property type="protein sequence ID" value="MDN5200032.1"/>
    <property type="molecule type" value="Genomic_DNA"/>
</dbReference>
<dbReference type="Gene3D" id="3.40.50.1110">
    <property type="entry name" value="SGNH hydrolase"/>
    <property type="match status" value="1"/>
</dbReference>
<evidence type="ECO:0008006" key="3">
    <source>
        <dbReference type="Google" id="ProtNLM"/>
    </source>
</evidence>
<name>A0ABT8KH44_9BACT</name>
<sequence>MKLGAFFKNSVLIILSITIGLVLAEYVYRAILFGGSTQFKNLRKPGLYADHFSEDDYWKLYNIFETGYAAPAQPHKTLGWVGNFDRISYLHHDSDKLKDKRPVLLYGDSFAQCVESTCFEEILNGDSIFTKNHFFINYGVGGYGADQIYLLLQRSLDHFKNPFVIISIMPLDLDRSHLSVRVGQKPYFTISHDELELSKDSIYSNAHEYFKENPPEITSYLYRRLIYSNIIPERIRSRLRGKWKAIQHKKELNTKIILNMKHELEARNCEYVFLIFHPLQKSDLKSHGWRDDFLLQLFQENNIPYIWSKDLIRNDSSFSIYDRANYINLDNGHPNTHFNRIVSSEFKRLILNKESKK</sequence>
<evidence type="ECO:0000313" key="1">
    <source>
        <dbReference type="EMBL" id="MDN5200032.1"/>
    </source>
</evidence>
<comment type="caution">
    <text evidence="1">The sequence shown here is derived from an EMBL/GenBank/DDBJ whole genome shotgun (WGS) entry which is preliminary data.</text>
</comment>
<dbReference type="RefSeq" id="WP_346750059.1">
    <property type="nucleotide sequence ID" value="NZ_JAUJEA010000001.1"/>
</dbReference>
<keyword evidence="2" id="KW-1185">Reference proteome</keyword>